<feature type="region of interest" description="Disordered" evidence="2">
    <location>
        <begin position="842"/>
        <end position="868"/>
    </location>
</feature>
<keyword evidence="1" id="KW-1188">Viral release from host cell</keyword>
<dbReference type="PANTHER" id="PTHR37813">
    <property type="entry name" value="FELS-2 PROPHAGE PROTEIN"/>
    <property type="match status" value="1"/>
</dbReference>
<feature type="domain" description="Phage tail tape measure protein" evidence="4">
    <location>
        <begin position="96"/>
        <end position="288"/>
    </location>
</feature>
<evidence type="ECO:0000256" key="1">
    <source>
        <dbReference type="ARBA" id="ARBA00022612"/>
    </source>
</evidence>
<evidence type="ECO:0000313" key="5">
    <source>
        <dbReference type="EMBL" id="NNV23927.1"/>
    </source>
</evidence>
<dbReference type="RefSeq" id="WP_171380706.1">
    <property type="nucleotide sequence ID" value="NZ_PKQI01000007.1"/>
</dbReference>
<feature type="transmembrane region" description="Helical" evidence="3">
    <location>
        <begin position="450"/>
        <end position="477"/>
    </location>
</feature>
<dbReference type="Pfam" id="PF10145">
    <property type="entry name" value="PhageMin_Tail"/>
    <property type="match status" value="1"/>
</dbReference>
<keyword evidence="3" id="KW-0812">Transmembrane</keyword>
<comment type="caution">
    <text evidence="5">The sequence shown here is derived from an EMBL/GenBank/DDBJ whole genome shotgun (WGS) entry which is preliminary data.</text>
</comment>
<dbReference type="Proteomes" id="UP000526233">
    <property type="component" value="Unassembled WGS sequence"/>
</dbReference>
<dbReference type="AlphaFoldDB" id="A0A7Y3TE35"/>
<protein>
    <recommendedName>
        <fullName evidence="4">Phage tail tape measure protein domain-containing protein</fullName>
    </recommendedName>
</protein>
<proteinExistence type="predicted"/>
<keyword evidence="3" id="KW-0472">Membrane</keyword>
<dbReference type="PANTHER" id="PTHR37813:SF1">
    <property type="entry name" value="FELS-2 PROPHAGE PROTEIN"/>
    <property type="match status" value="1"/>
</dbReference>
<evidence type="ECO:0000256" key="3">
    <source>
        <dbReference type="SAM" id="Phobius"/>
    </source>
</evidence>
<name>A0A7Y3TE35_9HYPH</name>
<evidence type="ECO:0000259" key="4">
    <source>
        <dbReference type="Pfam" id="PF10145"/>
    </source>
</evidence>
<organism evidence="5 6">
    <name type="scientific">Brucella pseudogrignonensis</name>
    <dbReference type="NCBI Taxonomy" id="419475"/>
    <lineage>
        <taxon>Bacteria</taxon>
        <taxon>Pseudomonadati</taxon>
        <taxon>Pseudomonadota</taxon>
        <taxon>Alphaproteobacteria</taxon>
        <taxon>Hyphomicrobiales</taxon>
        <taxon>Brucellaceae</taxon>
        <taxon>Brucella/Ochrobactrum group</taxon>
        <taxon>Brucella</taxon>
    </lineage>
</organism>
<feature type="compositionally biased region" description="Polar residues" evidence="2">
    <location>
        <begin position="847"/>
        <end position="857"/>
    </location>
</feature>
<feature type="region of interest" description="Disordered" evidence="2">
    <location>
        <begin position="791"/>
        <end position="816"/>
    </location>
</feature>
<dbReference type="InterPro" id="IPR010090">
    <property type="entry name" value="Phage_tape_meas"/>
</dbReference>
<feature type="transmembrane region" description="Helical" evidence="3">
    <location>
        <begin position="420"/>
        <end position="444"/>
    </location>
</feature>
<reference evidence="5 6" key="1">
    <citation type="submission" date="2018-11" db="EMBL/GenBank/DDBJ databases">
        <title>Genome sequencing and analysis.</title>
        <authorList>
            <person name="Huang Y.-T."/>
        </authorList>
    </citation>
    <scope>NUCLEOTIDE SEQUENCE [LARGE SCALE GENOMIC DNA]</scope>
    <source>
        <strain evidence="5 6">SHIN</strain>
    </source>
</reference>
<gene>
    <name evidence="5" type="ORF">EHE22_26625</name>
</gene>
<sequence>MASKSMALDVLVRLRDQLSSPMRRLTGNLQKLTGFARRIGILGTAVAAISFMGPVQEAAAFQQQLLDIAGTAELSGKAAFDFAAKAKVEYEELAFAIGQASETIAAGAGQMIAAGVDQKLIDATIGDIGRAATAANAEFSDMAGVGTAMLNNLKLPADQMRDSLGALVIAGKEGSFELKDMAQHFPRLTSQVAKFGVKGREAVNFLGSALQIAMKGTSDPSIAANNLSNFLSKALSERTIKNFAGMGVDIQAVMLDAASKGINPLEAMLQKVGKLTGVGEEQIGKYMKAAEKNGLKGAEALAYVRQQLEAIGAASKVSELFSDQQVLDFIVPFMANVQEYKDIKEKVAAATGAAIDTDFETQMAGMNRQLTILNEIGTQSIREVGFAFGEWLPTINEWLLTGIRWVRQIDQATGGWMKTLLTGAGGVVLLVTALGALGIVLPIIGAGLGAIGALIGVILSPLGIVIGLLAGAGVLIAKNWDKVAPKLMKFWDGLKDRASKAWEGTKRLWGQAQPYLSRVWSRVSDGAVRAWNYVADAAPRAWSRISNGARSIFANINFDSLKVGSLKVLEGVFNGLQTAWTALKDIGKGIEPSLAPIGESLKRTFGHMGDTWNNLKELGSALGTLASNLMQLVGFDTSKMSGFARTMGEWLGKLELLKFTGLEKIWLGISALTKALAELANWAAGKQEMPDWARIFPETATFVVSSLASGVEKLWGFLKMPIELPVLAWDALAAGFEPVYNKIKGWLDGIVSAVNAVKQAILGVPTEMKDFNGQITGKDARGALNGNLVVPPLPELKRPSPANGNNPDQRASLSTPTRLAAVAGPAQSVNVGGDIRIKVDGPGKLASATSDNKNVGLTTDRGRVIGRA</sequence>
<evidence type="ECO:0000313" key="6">
    <source>
        <dbReference type="Proteomes" id="UP000526233"/>
    </source>
</evidence>
<evidence type="ECO:0000256" key="2">
    <source>
        <dbReference type="SAM" id="MobiDB-lite"/>
    </source>
</evidence>
<feature type="compositionally biased region" description="Polar residues" evidence="2">
    <location>
        <begin position="802"/>
        <end position="816"/>
    </location>
</feature>
<dbReference type="EMBL" id="PKQI01000007">
    <property type="protein sequence ID" value="NNV23927.1"/>
    <property type="molecule type" value="Genomic_DNA"/>
</dbReference>
<accession>A0A7Y3TE35</accession>
<keyword evidence="3" id="KW-1133">Transmembrane helix</keyword>